<feature type="domain" description="Major facilitator superfamily (MFS) profile" evidence="7">
    <location>
        <begin position="221"/>
        <end position="652"/>
    </location>
</feature>
<dbReference type="GO" id="GO:0012505">
    <property type="term" value="C:endomembrane system"/>
    <property type="evidence" value="ECO:0007669"/>
    <property type="project" value="UniProtKB-SubCell"/>
</dbReference>
<dbReference type="GO" id="GO:0022857">
    <property type="term" value="F:transmembrane transporter activity"/>
    <property type="evidence" value="ECO:0007669"/>
    <property type="project" value="InterPro"/>
</dbReference>
<dbReference type="OrthoDB" id="5296287at2759"/>
<protein>
    <submittedName>
        <fullName evidence="9">Solute carrier family 22 member 14</fullName>
    </submittedName>
</protein>
<feature type="transmembrane region" description="Helical" evidence="6">
    <location>
        <begin position="455"/>
        <end position="477"/>
    </location>
</feature>
<feature type="transmembrane region" description="Helical" evidence="6">
    <location>
        <begin position="489"/>
        <end position="509"/>
    </location>
</feature>
<sequence>MINFVHSSRSDFKDSPIDNTDDDGFTHGNSFKEEGEKRYSLTKSTEHRCGQEPAGACSAMRSLWKEQAALTGNEFSGMMATENGCKVKHRSHHSSMNSNQLEVPVHTQSPSLEMLLRRLRAPEAQQDDNFANILDVVGEFGTFQRRLVALTFIPNILLAFFMFADIFMFAAQKPYCNTSWILAVEPNLSEAQQLNLTLPREPNGSFQTCLMYLPVTWDLDSIIHFGLNYTQSCQDGWIYPEAKKRSLVNEFDLVCGKDRNTEGVQTMLTAGLLIGSLIFGFVSDKLGRYPTILMSLLGLTVFGFGTAFVNTFHQYLFFRFGVSQALVCYAISSACLATEWLIGQHRAHAIILEHCFFSVGFMFLNGLAYSLSHWRLLFLLGGAPVFPLISYIWIMPESPRWLLMKGRVEEAKQMLCYAASVNKKIIPLSLLDKLQPPGKKVTKASVLDFCNNKHLLKVTLVMGCVWFTVGYSYFMLILKLKDLGINIHFTQVIPGIVEVPARLCCIFLLEQIGRKWSLIVTIFQGSLMCLLVLILPSGMAHPPLVGMSLLTQPRLRWPRCLATDLKSMIIFLVVLGEFSLAASVSLFFIYTAELLPTVLRATGLGLVSLAWTSGAISSLAVSYQKFIILPIFLCCISATLSMSLCSVLPETQDQALPDNLEHYFLQTRNMAEDMFTEEVVGSEGTAEVMKNTVLSSTKLKSDSDSLFSVSWQDVSWPGRGKETDP</sequence>
<dbReference type="Gene3D" id="1.20.1250.20">
    <property type="entry name" value="MFS general substrate transporter like domains"/>
    <property type="match status" value="1"/>
</dbReference>
<evidence type="ECO:0000313" key="9">
    <source>
        <dbReference type="RefSeq" id="XP_022377080.1"/>
    </source>
</evidence>
<evidence type="ECO:0000256" key="1">
    <source>
        <dbReference type="ARBA" id="ARBA00004127"/>
    </source>
</evidence>
<dbReference type="InterPro" id="IPR005828">
    <property type="entry name" value="MFS_sugar_transport-like"/>
</dbReference>
<dbReference type="Pfam" id="PF00083">
    <property type="entry name" value="Sugar_tr"/>
    <property type="match status" value="1"/>
</dbReference>
<feature type="transmembrane region" description="Helical" evidence="6">
    <location>
        <begin position="568"/>
        <end position="589"/>
    </location>
</feature>
<evidence type="ECO:0000256" key="6">
    <source>
        <dbReference type="SAM" id="Phobius"/>
    </source>
</evidence>
<dbReference type="Proteomes" id="UP000248482">
    <property type="component" value="Unplaced"/>
</dbReference>
<name>A0A2Y9L6J9_ENHLU</name>
<feature type="transmembrane region" description="Helical" evidence="6">
    <location>
        <begin position="349"/>
        <end position="368"/>
    </location>
</feature>
<dbReference type="InterPro" id="IPR036259">
    <property type="entry name" value="MFS_trans_sf"/>
</dbReference>
<reference evidence="9" key="1">
    <citation type="submission" date="2025-08" db="UniProtKB">
        <authorList>
            <consortium name="RefSeq"/>
        </authorList>
    </citation>
    <scope>IDENTIFICATION</scope>
    <source>
        <tissue evidence="9">Blood</tissue>
    </source>
</reference>
<evidence type="ECO:0000256" key="5">
    <source>
        <dbReference type="SAM" id="MobiDB-lite"/>
    </source>
</evidence>
<dbReference type="STRING" id="391180.A0A2Y9L6J9"/>
<keyword evidence="2 6" id="KW-0812">Transmembrane</keyword>
<feature type="transmembrane region" description="Helical" evidence="6">
    <location>
        <begin position="289"/>
        <end position="309"/>
    </location>
</feature>
<dbReference type="GeneID" id="111159016"/>
<dbReference type="PANTHER" id="PTHR24064">
    <property type="entry name" value="SOLUTE CARRIER FAMILY 22 MEMBER"/>
    <property type="match status" value="1"/>
</dbReference>
<feature type="transmembrane region" description="Helical" evidence="6">
    <location>
        <begin position="147"/>
        <end position="170"/>
    </location>
</feature>
<evidence type="ECO:0000259" key="7">
    <source>
        <dbReference type="PROSITE" id="PS50850"/>
    </source>
</evidence>
<keyword evidence="8" id="KW-1185">Reference proteome</keyword>
<dbReference type="SUPFAM" id="SSF103473">
    <property type="entry name" value="MFS general substrate transporter"/>
    <property type="match status" value="1"/>
</dbReference>
<feature type="transmembrane region" description="Helical" evidence="6">
    <location>
        <begin position="263"/>
        <end position="282"/>
    </location>
</feature>
<feature type="transmembrane region" description="Helical" evidence="6">
    <location>
        <begin position="627"/>
        <end position="648"/>
    </location>
</feature>
<dbReference type="AlphaFoldDB" id="A0A2Y9L6J9"/>
<dbReference type="KEGG" id="elk:111159016"/>
<feature type="transmembrane region" description="Helical" evidence="6">
    <location>
        <begin position="601"/>
        <end position="621"/>
    </location>
</feature>
<dbReference type="InterPro" id="IPR020846">
    <property type="entry name" value="MFS_dom"/>
</dbReference>
<evidence type="ECO:0000256" key="3">
    <source>
        <dbReference type="ARBA" id="ARBA00022989"/>
    </source>
</evidence>
<keyword evidence="3 6" id="KW-1133">Transmembrane helix</keyword>
<dbReference type="PROSITE" id="PS50850">
    <property type="entry name" value="MFS"/>
    <property type="match status" value="1"/>
</dbReference>
<feature type="transmembrane region" description="Helical" evidence="6">
    <location>
        <begin position="374"/>
        <end position="394"/>
    </location>
</feature>
<dbReference type="RefSeq" id="XP_022377080.1">
    <property type="nucleotide sequence ID" value="XM_022521372.1"/>
</dbReference>
<evidence type="ECO:0000313" key="8">
    <source>
        <dbReference type="Proteomes" id="UP000248482"/>
    </source>
</evidence>
<dbReference type="GO" id="GO:0016020">
    <property type="term" value="C:membrane"/>
    <property type="evidence" value="ECO:0007669"/>
    <property type="project" value="InterPro"/>
</dbReference>
<feature type="compositionally biased region" description="Basic and acidic residues" evidence="5">
    <location>
        <begin position="30"/>
        <end position="50"/>
    </location>
</feature>
<comment type="subcellular location">
    <subcellularLocation>
        <location evidence="1">Endomembrane system</location>
        <topology evidence="1">Multi-pass membrane protein</topology>
    </subcellularLocation>
</comment>
<feature type="transmembrane region" description="Helical" evidence="6">
    <location>
        <begin position="516"/>
        <end position="535"/>
    </location>
</feature>
<accession>A0A2Y9L6J9</accession>
<evidence type="ECO:0000256" key="2">
    <source>
        <dbReference type="ARBA" id="ARBA00022692"/>
    </source>
</evidence>
<keyword evidence="4 6" id="KW-0472">Membrane</keyword>
<gene>
    <name evidence="9" type="primary">LOC111159016</name>
</gene>
<evidence type="ECO:0000256" key="4">
    <source>
        <dbReference type="ARBA" id="ARBA00023136"/>
    </source>
</evidence>
<organism evidence="8 9">
    <name type="scientific">Enhydra lutris kenyoni</name>
    <name type="common">northern sea otter</name>
    <dbReference type="NCBI Taxonomy" id="391180"/>
    <lineage>
        <taxon>Eukaryota</taxon>
        <taxon>Metazoa</taxon>
        <taxon>Chordata</taxon>
        <taxon>Craniata</taxon>
        <taxon>Vertebrata</taxon>
        <taxon>Euteleostomi</taxon>
        <taxon>Mammalia</taxon>
        <taxon>Eutheria</taxon>
        <taxon>Laurasiatheria</taxon>
        <taxon>Carnivora</taxon>
        <taxon>Caniformia</taxon>
        <taxon>Musteloidea</taxon>
        <taxon>Mustelidae</taxon>
        <taxon>Lutrinae</taxon>
        <taxon>Enhydra</taxon>
    </lineage>
</organism>
<feature type="region of interest" description="Disordered" evidence="5">
    <location>
        <begin position="1"/>
        <end position="52"/>
    </location>
</feature>
<feature type="transmembrane region" description="Helical" evidence="6">
    <location>
        <begin position="315"/>
        <end position="337"/>
    </location>
</feature>
<proteinExistence type="predicted"/>